<feature type="region of interest" description="Disordered" evidence="5">
    <location>
        <begin position="1"/>
        <end position="20"/>
    </location>
</feature>
<comment type="caution">
    <text evidence="6">The sequence shown here is derived from an EMBL/GenBank/DDBJ whole genome shotgun (WGS) entry which is preliminary data.</text>
</comment>
<dbReference type="InterPro" id="IPR007941">
    <property type="entry name" value="DUF726"/>
</dbReference>
<keyword evidence="4" id="KW-0472">Membrane</keyword>
<evidence type="ECO:0000256" key="2">
    <source>
        <dbReference type="ARBA" id="ARBA00022692"/>
    </source>
</evidence>
<gene>
    <name evidence="6" type="ORF">POCULU_LOCUS6770</name>
</gene>
<keyword evidence="3" id="KW-1133">Transmembrane helix</keyword>
<evidence type="ECO:0000256" key="3">
    <source>
        <dbReference type="ARBA" id="ARBA00022989"/>
    </source>
</evidence>
<dbReference type="EMBL" id="CAJVPJ010001333">
    <property type="protein sequence ID" value="CAG8586854.1"/>
    <property type="molecule type" value="Genomic_DNA"/>
</dbReference>
<evidence type="ECO:0000256" key="1">
    <source>
        <dbReference type="ARBA" id="ARBA00004141"/>
    </source>
</evidence>
<comment type="subcellular location">
    <subcellularLocation>
        <location evidence="1">Membrane</location>
        <topology evidence="1">Multi-pass membrane protein</topology>
    </subcellularLocation>
</comment>
<accession>A0A9N9C575</accession>
<dbReference type="AlphaFoldDB" id="A0A9N9C575"/>
<sequence length="228" mass="24729">MRQGLKQGSATKRHIQQNPPQKYLARRLELSSSLILNLEKSIAQQLYFKQQKASKPEPGDGKETKEIGIHKDLHASASQMKCRPPGSGREIGAATSVAVVSFVATASTVALITSLFGIAGGGLGDYKMHKCCVPLEIFGFTQMTPDLCLPQIPSLTVKITITRYLLESTDETTKPGPNWCFGGLLRVQRVIDAYVTNAVVLAEYSSDLKVAGLEAVAHDSVENCKRTP</sequence>
<dbReference type="GO" id="GO:0016020">
    <property type="term" value="C:membrane"/>
    <property type="evidence" value="ECO:0007669"/>
    <property type="project" value="UniProtKB-SubCell"/>
</dbReference>
<proteinExistence type="predicted"/>
<name>A0A9N9C575_9GLOM</name>
<reference evidence="6" key="1">
    <citation type="submission" date="2021-06" db="EMBL/GenBank/DDBJ databases">
        <authorList>
            <person name="Kallberg Y."/>
            <person name="Tangrot J."/>
            <person name="Rosling A."/>
        </authorList>
    </citation>
    <scope>NUCLEOTIDE SEQUENCE</scope>
    <source>
        <strain evidence="6">IA702</strain>
    </source>
</reference>
<evidence type="ECO:0000313" key="7">
    <source>
        <dbReference type="Proteomes" id="UP000789572"/>
    </source>
</evidence>
<keyword evidence="7" id="KW-1185">Reference proteome</keyword>
<dbReference type="Proteomes" id="UP000789572">
    <property type="component" value="Unassembled WGS sequence"/>
</dbReference>
<organism evidence="6 7">
    <name type="scientific">Paraglomus occultum</name>
    <dbReference type="NCBI Taxonomy" id="144539"/>
    <lineage>
        <taxon>Eukaryota</taxon>
        <taxon>Fungi</taxon>
        <taxon>Fungi incertae sedis</taxon>
        <taxon>Mucoromycota</taxon>
        <taxon>Glomeromycotina</taxon>
        <taxon>Glomeromycetes</taxon>
        <taxon>Paraglomerales</taxon>
        <taxon>Paraglomeraceae</taxon>
        <taxon>Paraglomus</taxon>
    </lineage>
</organism>
<evidence type="ECO:0000256" key="5">
    <source>
        <dbReference type="SAM" id="MobiDB-lite"/>
    </source>
</evidence>
<dbReference type="OrthoDB" id="277931at2759"/>
<keyword evidence="2" id="KW-0812">Transmembrane</keyword>
<evidence type="ECO:0000256" key="4">
    <source>
        <dbReference type="ARBA" id="ARBA00023136"/>
    </source>
</evidence>
<protein>
    <submittedName>
        <fullName evidence="6">9731_t:CDS:1</fullName>
    </submittedName>
</protein>
<evidence type="ECO:0000313" key="6">
    <source>
        <dbReference type="EMBL" id="CAG8586854.1"/>
    </source>
</evidence>
<dbReference type="Pfam" id="PF05277">
    <property type="entry name" value="DUF726"/>
    <property type="match status" value="1"/>
</dbReference>